<dbReference type="SUPFAM" id="SSF52200">
    <property type="entry name" value="Toll/Interleukin receptor TIR domain"/>
    <property type="match status" value="1"/>
</dbReference>
<dbReference type="GeneID" id="25394800"/>
<dbReference type="AlphaFoldDB" id="F6D3U2"/>
<dbReference type="Pfam" id="PF13676">
    <property type="entry name" value="TIR_2"/>
    <property type="match status" value="1"/>
</dbReference>
<dbReference type="KEGG" id="mew:MSWAN_1733"/>
<dbReference type="GO" id="GO:0007165">
    <property type="term" value="P:signal transduction"/>
    <property type="evidence" value="ECO:0007669"/>
    <property type="project" value="InterPro"/>
</dbReference>
<organism evidence="2 3">
    <name type="scientific">Methanobacterium paludis (strain DSM 25820 / JCM 18151 / SWAN1)</name>
    <dbReference type="NCBI Taxonomy" id="868131"/>
    <lineage>
        <taxon>Archaea</taxon>
        <taxon>Methanobacteriati</taxon>
        <taxon>Methanobacteriota</taxon>
        <taxon>Methanomada group</taxon>
        <taxon>Methanobacteria</taxon>
        <taxon>Methanobacteriales</taxon>
        <taxon>Methanobacteriaceae</taxon>
        <taxon>Methanobacterium</taxon>
    </lineage>
</organism>
<gene>
    <name evidence="2" type="ordered locus">MSWAN_1733</name>
</gene>
<dbReference type="HOGENOM" id="CLU_2766127_0_0_2"/>
<dbReference type="EMBL" id="CP002772">
    <property type="protein sequence ID" value="AEG18744.1"/>
    <property type="molecule type" value="Genomic_DNA"/>
</dbReference>
<dbReference type="eggNOG" id="arCOG09612">
    <property type="taxonomic scope" value="Archaea"/>
</dbReference>
<evidence type="ECO:0000313" key="2">
    <source>
        <dbReference type="EMBL" id="AEG18744.1"/>
    </source>
</evidence>
<feature type="domain" description="TIR" evidence="1">
    <location>
        <begin position="5"/>
        <end position="64"/>
    </location>
</feature>
<dbReference type="RefSeq" id="WP_013826243.1">
    <property type="nucleotide sequence ID" value="NC_015574.1"/>
</dbReference>
<sequence>MIYNIFISYETLSGRNYAEHLKKALEKSKNPEFKVFLASEDIMEGEWKKKIDRSIEESNFFYCYINYIN</sequence>
<dbReference type="InterPro" id="IPR035897">
    <property type="entry name" value="Toll_tir_struct_dom_sf"/>
</dbReference>
<evidence type="ECO:0000313" key="3">
    <source>
        <dbReference type="Proteomes" id="UP000009231"/>
    </source>
</evidence>
<evidence type="ECO:0000259" key="1">
    <source>
        <dbReference type="Pfam" id="PF13676"/>
    </source>
</evidence>
<proteinExistence type="predicted"/>
<dbReference type="Proteomes" id="UP000009231">
    <property type="component" value="Chromosome"/>
</dbReference>
<dbReference type="Gene3D" id="3.40.50.10140">
    <property type="entry name" value="Toll/interleukin-1 receptor homology (TIR) domain"/>
    <property type="match status" value="1"/>
</dbReference>
<accession>F6D3U2</accession>
<dbReference type="InterPro" id="IPR000157">
    <property type="entry name" value="TIR_dom"/>
</dbReference>
<dbReference type="STRING" id="868131.MSWAN_1733"/>
<keyword evidence="3" id="KW-1185">Reference proteome</keyword>
<name>F6D3U2_METPW</name>
<protein>
    <recommendedName>
        <fullName evidence="1">TIR domain-containing protein</fullName>
    </recommendedName>
</protein>
<reference evidence="2 3" key="1">
    <citation type="journal article" date="2014" name="Int. J. Syst. Evol. Microbiol.">
        <title>Methanobacterium paludis sp. nov. and a novel strain of Methanobacterium lacus isolated from northern peatlands.</title>
        <authorList>
            <person name="Cadillo-Quiroz H."/>
            <person name="Brauer S.L."/>
            <person name="Goodson N."/>
            <person name="Yavitt J.B."/>
            <person name="Zinder S.H."/>
        </authorList>
    </citation>
    <scope>NUCLEOTIDE SEQUENCE [LARGE SCALE GENOMIC DNA]</scope>
    <source>
        <strain evidence="3">DSM 25820 / JCM 18151 / SWAN1</strain>
    </source>
</reference>